<reference evidence="2 3" key="1">
    <citation type="journal article" date="2015" name="Genome Announc.">
        <title>Draft Genome Sequence of Norvancomycin-Producing Strain Amycolatopsis orientalis CPCC200066.</title>
        <authorList>
            <person name="Lei X."/>
            <person name="Yuan F."/>
            <person name="Shi Y."/>
            <person name="Li X."/>
            <person name="Wang L."/>
            <person name="Hong B."/>
        </authorList>
    </citation>
    <scope>NUCLEOTIDE SEQUENCE [LARGE SCALE GENOMIC DNA]</scope>
    <source>
        <strain evidence="2 3">B-37</strain>
    </source>
</reference>
<dbReference type="Pfam" id="PF13560">
    <property type="entry name" value="HTH_31"/>
    <property type="match status" value="1"/>
</dbReference>
<dbReference type="STRING" id="31958.SD37_11470"/>
<dbReference type="PROSITE" id="PS50943">
    <property type="entry name" value="HTH_CROC1"/>
    <property type="match status" value="1"/>
</dbReference>
<dbReference type="EMBL" id="CP016174">
    <property type="protein sequence ID" value="ANN16196.1"/>
    <property type="molecule type" value="Genomic_DNA"/>
</dbReference>
<dbReference type="Proteomes" id="UP000093695">
    <property type="component" value="Chromosome"/>
</dbReference>
<keyword evidence="3" id="KW-1185">Reference proteome</keyword>
<dbReference type="InterPro" id="IPR010982">
    <property type="entry name" value="Lambda_DNA-bd_dom_sf"/>
</dbReference>
<dbReference type="SMART" id="SM00530">
    <property type="entry name" value="HTH_XRE"/>
    <property type="match status" value="1"/>
</dbReference>
<sequence>MPHGSPSYTIDSAELRRRRENAGWSLRELADKCRATGQPVDASQISTYELGKTNPRPRALKALAAALGCEPDDLKEKDDSLAEAS</sequence>
<dbReference type="AlphaFoldDB" id="A0A193BVE0"/>
<proteinExistence type="predicted"/>
<dbReference type="Gene3D" id="1.10.260.40">
    <property type="entry name" value="lambda repressor-like DNA-binding domains"/>
    <property type="match status" value="1"/>
</dbReference>
<organism evidence="2 3">
    <name type="scientific">Amycolatopsis orientalis</name>
    <name type="common">Nocardia orientalis</name>
    <dbReference type="NCBI Taxonomy" id="31958"/>
    <lineage>
        <taxon>Bacteria</taxon>
        <taxon>Bacillati</taxon>
        <taxon>Actinomycetota</taxon>
        <taxon>Actinomycetes</taxon>
        <taxon>Pseudonocardiales</taxon>
        <taxon>Pseudonocardiaceae</taxon>
        <taxon>Amycolatopsis</taxon>
    </lineage>
</organism>
<dbReference type="SUPFAM" id="SSF47413">
    <property type="entry name" value="lambda repressor-like DNA-binding domains"/>
    <property type="match status" value="1"/>
</dbReference>
<protein>
    <recommendedName>
        <fullName evidence="1">HTH cro/C1-type domain-containing protein</fullName>
    </recommendedName>
</protein>
<dbReference type="GO" id="GO:0003677">
    <property type="term" value="F:DNA binding"/>
    <property type="evidence" value="ECO:0007669"/>
    <property type="project" value="InterPro"/>
</dbReference>
<name>A0A193BVE0_AMYOR</name>
<evidence type="ECO:0000259" key="1">
    <source>
        <dbReference type="PROSITE" id="PS50943"/>
    </source>
</evidence>
<accession>A0A193BVE0</accession>
<evidence type="ECO:0000313" key="2">
    <source>
        <dbReference type="EMBL" id="ANN16196.1"/>
    </source>
</evidence>
<evidence type="ECO:0000313" key="3">
    <source>
        <dbReference type="Proteomes" id="UP000093695"/>
    </source>
</evidence>
<gene>
    <name evidence="2" type="ORF">SD37_11470</name>
</gene>
<dbReference type="RefSeq" id="WP_044851603.1">
    <property type="nucleotide sequence ID" value="NZ_CP016174.1"/>
</dbReference>
<feature type="domain" description="HTH cro/C1-type" evidence="1">
    <location>
        <begin position="15"/>
        <end position="74"/>
    </location>
</feature>
<dbReference type="CDD" id="cd00093">
    <property type="entry name" value="HTH_XRE"/>
    <property type="match status" value="1"/>
</dbReference>
<dbReference type="InterPro" id="IPR001387">
    <property type="entry name" value="Cro/C1-type_HTH"/>
</dbReference>
<dbReference type="KEGG" id="aori:SD37_11470"/>